<feature type="transmembrane region" description="Helical" evidence="6">
    <location>
        <begin position="168"/>
        <end position="188"/>
    </location>
</feature>
<feature type="transmembrane region" description="Helical" evidence="6">
    <location>
        <begin position="12"/>
        <end position="35"/>
    </location>
</feature>
<evidence type="ECO:0000313" key="7">
    <source>
        <dbReference type="EMBL" id="MBC2606657.1"/>
    </source>
</evidence>
<reference evidence="7 8" key="1">
    <citation type="submission" date="2020-07" db="EMBL/GenBank/DDBJ databases">
        <authorList>
            <person name="Feng X."/>
        </authorList>
    </citation>
    <scope>NUCLEOTIDE SEQUENCE [LARGE SCALE GENOMIC DNA]</scope>
    <source>
        <strain evidence="7 8">JCM23202</strain>
    </source>
</reference>
<evidence type="ECO:0000256" key="4">
    <source>
        <dbReference type="ARBA" id="ARBA00022989"/>
    </source>
</evidence>
<evidence type="ECO:0000256" key="6">
    <source>
        <dbReference type="SAM" id="Phobius"/>
    </source>
</evidence>
<organism evidence="7 8">
    <name type="scientific">Pelagicoccus albus</name>
    <dbReference type="NCBI Taxonomy" id="415222"/>
    <lineage>
        <taxon>Bacteria</taxon>
        <taxon>Pseudomonadati</taxon>
        <taxon>Verrucomicrobiota</taxon>
        <taxon>Opitutia</taxon>
        <taxon>Puniceicoccales</taxon>
        <taxon>Pelagicoccaceae</taxon>
        <taxon>Pelagicoccus</taxon>
    </lineage>
</organism>
<keyword evidence="5 6" id="KW-0472">Membrane</keyword>
<gene>
    <name evidence="7" type="ORF">H5P27_11445</name>
</gene>
<dbReference type="InterPro" id="IPR051449">
    <property type="entry name" value="ABC-2_transporter_component"/>
</dbReference>
<evidence type="ECO:0000256" key="3">
    <source>
        <dbReference type="ARBA" id="ARBA00022692"/>
    </source>
</evidence>
<dbReference type="GO" id="GO:0005886">
    <property type="term" value="C:plasma membrane"/>
    <property type="evidence" value="ECO:0007669"/>
    <property type="project" value="UniProtKB-SubCell"/>
</dbReference>
<proteinExistence type="predicted"/>
<evidence type="ECO:0000256" key="1">
    <source>
        <dbReference type="ARBA" id="ARBA00004651"/>
    </source>
</evidence>
<dbReference type="AlphaFoldDB" id="A0A7X1B6Q4"/>
<sequence>MRHYLTLLRNEIWRLLISPSSYIAGFLFLLVMGFLFQWMLRLYTSDPQDETPSVLFFRMFFIPVFFMVPLLTMRSVAEERRSGTIETLLTTPVTITEIVLAKFTASYLYYCSLWLITASFHFIFFAYAQRDTPLDPYPLLGGYGYIFLSGTLFLSLGIFASSLTKSQLVAGILGFTLVFGFIVIGSNIEDLSVLASGQTRWIRQFADHTDALQHMGDFSSGIIDTRAIVLYLSSASTFLFLSVLAIEYRDGTS</sequence>
<name>A0A7X1B6Q4_9BACT</name>
<dbReference type="PANTHER" id="PTHR30294">
    <property type="entry name" value="MEMBRANE COMPONENT OF ABC TRANSPORTER YHHJ-RELATED"/>
    <property type="match status" value="1"/>
</dbReference>
<keyword evidence="3 6" id="KW-0812">Transmembrane</keyword>
<evidence type="ECO:0000256" key="5">
    <source>
        <dbReference type="ARBA" id="ARBA00023136"/>
    </source>
</evidence>
<feature type="transmembrane region" description="Helical" evidence="6">
    <location>
        <begin position="107"/>
        <end position="128"/>
    </location>
</feature>
<keyword evidence="4 6" id="KW-1133">Transmembrane helix</keyword>
<dbReference type="EMBL" id="JACHVC010000012">
    <property type="protein sequence ID" value="MBC2606657.1"/>
    <property type="molecule type" value="Genomic_DNA"/>
</dbReference>
<feature type="transmembrane region" description="Helical" evidence="6">
    <location>
        <begin position="55"/>
        <end position="73"/>
    </location>
</feature>
<feature type="transmembrane region" description="Helical" evidence="6">
    <location>
        <begin position="140"/>
        <end position="161"/>
    </location>
</feature>
<keyword evidence="8" id="KW-1185">Reference proteome</keyword>
<accession>A0A7X1B6Q4</accession>
<dbReference type="GO" id="GO:0140359">
    <property type="term" value="F:ABC-type transporter activity"/>
    <property type="evidence" value="ECO:0007669"/>
    <property type="project" value="InterPro"/>
</dbReference>
<protein>
    <submittedName>
        <fullName evidence="7">ABC transporter permease subunit</fullName>
    </submittedName>
</protein>
<comment type="caution">
    <text evidence="7">The sequence shown here is derived from an EMBL/GenBank/DDBJ whole genome shotgun (WGS) entry which is preliminary data.</text>
</comment>
<evidence type="ECO:0000256" key="2">
    <source>
        <dbReference type="ARBA" id="ARBA00022475"/>
    </source>
</evidence>
<keyword evidence="2" id="KW-1003">Cell membrane</keyword>
<dbReference type="RefSeq" id="WP_185660524.1">
    <property type="nucleotide sequence ID" value="NZ_CAWPOO010000012.1"/>
</dbReference>
<comment type="subcellular location">
    <subcellularLocation>
        <location evidence="1">Cell membrane</location>
        <topology evidence="1">Multi-pass membrane protein</topology>
    </subcellularLocation>
</comment>
<dbReference type="Pfam" id="PF12679">
    <property type="entry name" value="ABC2_membrane_2"/>
    <property type="match status" value="1"/>
</dbReference>
<evidence type="ECO:0000313" key="8">
    <source>
        <dbReference type="Proteomes" id="UP000526501"/>
    </source>
</evidence>
<dbReference type="PANTHER" id="PTHR30294:SF29">
    <property type="entry name" value="MULTIDRUG ABC TRANSPORTER PERMEASE YBHS-RELATED"/>
    <property type="match status" value="1"/>
</dbReference>
<dbReference type="Proteomes" id="UP000526501">
    <property type="component" value="Unassembled WGS sequence"/>
</dbReference>
<feature type="transmembrane region" description="Helical" evidence="6">
    <location>
        <begin position="228"/>
        <end position="248"/>
    </location>
</feature>